<proteinExistence type="predicted"/>
<dbReference type="STRING" id="71139.A0A059BZP7"/>
<dbReference type="CDD" id="cd01989">
    <property type="entry name" value="USP_STK_Ubox_N"/>
    <property type="match status" value="1"/>
</dbReference>
<accession>A0A059BZP7</accession>
<evidence type="ECO:0000256" key="3">
    <source>
        <dbReference type="ARBA" id="ARBA00022786"/>
    </source>
</evidence>
<dbReference type="PANTHER" id="PTHR45647:SF100">
    <property type="entry name" value="U-BOX DOMAIN-CONTAINING PROTEIN 33"/>
    <property type="match status" value="1"/>
</dbReference>
<evidence type="ECO:0000313" key="4">
    <source>
        <dbReference type="EMBL" id="KCW71602.1"/>
    </source>
</evidence>
<evidence type="ECO:0000256" key="2">
    <source>
        <dbReference type="ARBA" id="ARBA00012483"/>
    </source>
</evidence>
<dbReference type="eggNOG" id="ENOG502QQ1P">
    <property type="taxonomic scope" value="Eukaryota"/>
</dbReference>
<gene>
    <name evidence="4" type="ORF">EUGRSUZ_E00133</name>
</gene>
<dbReference type="PANTHER" id="PTHR45647">
    <property type="entry name" value="OS02G0152300 PROTEIN"/>
    <property type="match status" value="1"/>
</dbReference>
<dbReference type="InParanoid" id="A0A059BZP7"/>
<dbReference type="InterPro" id="IPR014729">
    <property type="entry name" value="Rossmann-like_a/b/a_fold"/>
</dbReference>
<dbReference type="AlphaFoldDB" id="A0A059BZP7"/>
<dbReference type="Gene3D" id="3.40.50.620">
    <property type="entry name" value="HUPs"/>
    <property type="match status" value="1"/>
</dbReference>
<name>A0A059BZP7_EUCGR</name>
<sequence>MPSFCRVAPELVTPDFEDVIYVAAGKDVKEGKAKLVWTVNQSRGNVKICIIHVLVPSKTIPMGGLGAEIPVNSANEILLREHRENERINMHKILDTYLLVCTEKGVPAEKKYIESDSVQKGIVELIRLHGIRKLVIGAAADGRFFKKMTEIKSRKAVFVHDKAPVSCQIRFICNGHLIHTR</sequence>
<dbReference type="EMBL" id="KK198757">
    <property type="protein sequence ID" value="KCW71602.1"/>
    <property type="molecule type" value="Genomic_DNA"/>
</dbReference>
<evidence type="ECO:0000256" key="1">
    <source>
        <dbReference type="ARBA" id="ARBA00000900"/>
    </source>
</evidence>
<dbReference type="Gramene" id="KCW71602">
    <property type="protein sequence ID" value="KCW71602"/>
    <property type="gene ID" value="EUGRSUZ_E00133"/>
</dbReference>
<dbReference type="GO" id="GO:0061630">
    <property type="term" value="F:ubiquitin protein ligase activity"/>
    <property type="evidence" value="ECO:0007669"/>
    <property type="project" value="UniProtKB-EC"/>
</dbReference>
<protein>
    <recommendedName>
        <fullName evidence="2">RING-type E3 ubiquitin transferase</fullName>
        <ecNumber evidence="2">2.3.2.27</ecNumber>
    </recommendedName>
</protein>
<dbReference type="EC" id="2.3.2.27" evidence="2"/>
<dbReference type="OMA" id="GAKTENC"/>
<organism evidence="4">
    <name type="scientific">Eucalyptus grandis</name>
    <name type="common">Flooded gum</name>
    <dbReference type="NCBI Taxonomy" id="71139"/>
    <lineage>
        <taxon>Eukaryota</taxon>
        <taxon>Viridiplantae</taxon>
        <taxon>Streptophyta</taxon>
        <taxon>Embryophyta</taxon>
        <taxon>Tracheophyta</taxon>
        <taxon>Spermatophyta</taxon>
        <taxon>Magnoliopsida</taxon>
        <taxon>eudicotyledons</taxon>
        <taxon>Gunneridae</taxon>
        <taxon>Pentapetalae</taxon>
        <taxon>rosids</taxon>
        <taxon>malvids</taxon>
        <taxon>Myrtales</taxon>
        <taxon>Myrtaceae</taxon>
        <taxon>Myrtoideae</taxon>
        <taxon>Eucalypteae</taxon>
        <taxon>Eucalyptus</taxon>
    </lineage>
</organism>
<dbReference type="InterPro" id="IPR051348">
    <property type="entry name" value="U-box_ubiquitin_ligases"/>
</dbReference>
<reference evidence="4" key="1">
    <citation type="submission" date="2013-07" db="EMBL/GenBank/DDBJ databases">
        <title>The genome of Eucalyptus grandis.</title>
        <authorList>
            <person name="Schmutz J."/>
            <person name="Hayes R."/>
            <person name="Myburg A."/>
            <person name="Tuskan G."/>
            <person name="Grattapaglia D."/>
            <person name="Rokhsar D.S."/>
        </authorList>
    </citation>
    <scope>NUCLEOTIDE SEQUENCE</scope>
    <source>
        <tissue evidence="4">Leaf extractions</tissue>
    </source>
</reference>
<keyword evidence="3" id="KW-0833">Ubl conjugation pathway</keyword>
<comment type="catalytic activity">
    <reaction evidence="1">
        <text>S-ubiquitinyl-[E2 ubiquitin-conjugating enzyme]-L-cysteine + [acceptor protein]-L-lysine = [E2 ubiquitin-conjugating enzyme]-L-cysteine + N(6)-ubiquitinyl-[acceptor protein]-L-lysine.</text>
        <dbReference type="EC" id="2.3.2.27"/>
    </reaction>
</comment>